<feature type="compositionally biased region" description="Polar residues" evidence="3">
    <location>
        <begin position="37"/>
        <end position="59"/>
    </location>
</feature>
<dbReference type="EMBL" id="JACVVK020000175">
    <property type="protein sequence ID" value="KAK7486678.1"/>
    <property type="molecule type" value="Genomic_DNA"/>
</dbReference>
<evidence type="ECO:0000256" key="3">
    <source>
        <dbReference type="SAM" id="MobiDB-lite"/>
    </source>
</evidence>
<evidence type="ECO:0000256" key="1">
    <source>
        <dbReference type="ARBA" id="ARBA00023125"/>
    </source>
</evidence>
<dbReference type="PROSITE" id="PS50039">
    <property type="entry name" value="FORK_HEAD_3"/>
    <property type="match status" value="1"/>
</dbReference>
<dbReference type="InterPro" id="IPR036390">
    <property type="entry name" value="WH_DNA-bd_sf"/>
</dbReference>
<dbReference type="PANTHER" id="PTHR46878">
    <property type="entry name" value="FORKHEAD BOX PROTEIN M1"/>
    <property type="match status" value="1"/>
</dbReference>
<feature type="compositionally biased region" description="Polar residues" evidence="3">
    <location>
        <begin position="978"/>
        <end position="997"/>
    </location>
</feature>
<sequence length="1473" mass="158582">MSASGHSAATNRSCVLSKKNTSTNAANQRIIRVTPSPVTENTTVSSASLNVQQGGSSKRNPGIPETYIEVLIVEPPEKQTPVLDQTHTASALYKAGARLQEHNCAEDVLQQSLANSNCNISDNHDSGIATSLMLENGQTFMLSGCVGASQTHKPVEGSVLSTAGRASPAAPGEPESLTIRLQDGQLYTVVSSTKVCRSTQFGIADSVLRSSEPATLQSAADGRQPVQNVIIKCLPSAGCASATTGPSTSIHLQRMPSHTQTTPHVKVSQPFSGISPLAASTPVSKRSPAARMSVKSSASQTPDSGISLSTVLTPSSTPLKSGVCLDSAATCSSWANSEDSNQLVVDLEDTGKADDDNPESQDGDSVLDTSLSSMNWLGTYALRPKPATQHQAVAHAQLLPPHISRWDPQHRYRLKFYDANEIQEMHKEYGVTRRPPYSYMNLIQMALSTKRPMSMKLKEICRWIEDHFPFYKLYAKPGWRNSIRHNLSLYPCFAKDEMSKKNGGYWTLRLDRIEPAEETLTRNLGDARHFDADGYRASGASLRVPLATLPQSSAVTNVCQRSLAQTDVKKTDYVNTNSVISFMLGTDYVNTNSVIGCAGLPVLLPRPAPTQAFVLVPVDQVPAPSMQSASHTPMVFIPSTVPAATSPACTPDVSTSVPKLPLPPQLIHTHVPKLPIPSQTKSMSVTASRKGSSFGKQRLAVTKVDPTRKGLRTARARQKISDGRGEELVGEEPQNLLQQAWLQANRDCVESECETSGMQDEVLDCASAPQNCFHAGGFTSTEGSQAWLQVSESPTAAQGGGVVENALPSAAVGSDCVQDAASFPPDRQVSVDRLDRNSDTDTVRSASMPPILTKRVKCDNTGPSQSCAPVGLGQTGVSEVEEIQQRARGRRRRKQVYPKQKSDTLVDSGEAEIMITCAPAAQVSGSSGQLRIESAHFSQPLTVSVQAHHSDGKTQHFEPGLCQELKVMTASQVQGSAALQASPAANSTAPHTSTPIRGSSARVDHLPSPISGLTPQQMSPCTLNNSFLENLDEIFVSPPSCPKRKSVAARTSPSNGVLHHHGRYMASLSQHASATGGGSTLPELKTPPSLSLQKVGEGRQRTPKYSLGEKNLAASNTSGTTSRKSLEFQLGDVDLRLLEDMDIPSFSLSASFNPSPPFDSQANLQGVRPQHTDGDHNLMHFVFDTPLSSAQVVSSASKHSQLDSRSHVHHVQRSVSAATTSSVSAVHFSESEPHDKEGVYHFLSSEAQKPMSEGSHHHVQSQGGRDSAHNQVCRISQQRQAQAQLADARCMLFTQHKENLGHYQDCHTPATSQAAQSDVSRMLFPQPHSSEPAPPTTYLQNEQQNTENSFQNLLDSWQPAEQRSFSNSYSWGQHELNPDQIAGVEAKPKLRAHDLRSVANQNAGMTCQNAGSSSKLPNFLRGPSDPTGVPQEQFLISGDSFQSHFLAHGHIPQAADDPHSHSDQCLFDSLFQS</sequence>
<dbReference type="SMART" id="SM00339">
    <property type="entry name" value="FH"/>
    <property type="match status" value="1"/>
</dbReference>
<dbReference type="InterPro" id="IPR036388">
    <property type="entry name" value="WH-like_DNA-bd_sf"/>
</dbReference>
<dbReference type="GO" id="GO:0005634">
    <property type="term" value="C:nucleus"/>
    <property type="evidence" value="ECO:0007669"/>
    <property type="project" value="UniProtKB-SubCell"/>
</dbReference>
<name>A0ABD0KHY9_9CAEN</name>
<accession>A0ABD0KHY9</accession>
<feature type="region of interest" description="Disordered" evidence="3">
    <location>
        <begin position="37"/>
        <end position="62"/>
    </location>
</feature>
<evidence type="ECO:0000259" key="4">
    <source>
        <dbReference type="PROSITE" id="PS50039"/>
    </source>
</evidence>
<feature type="compositionally biased region" description="Polar residues" evidence="3">
    <location>
        <begin position="1113"/>
        <end position="1122"/>
    </location>
</feature>
<feature type="compositionally biased region" description="Polar residues" evidence="3">
    <location>
        <begin position="244"/>
        <end position="263"/>
    </location>
</feature>
<dbReference type="PROSITE" id="PS00657">
    <property type="entry name" value="FORK_HEAD_1"/>
    <property type="match status" value="1"/>
</dbReference>
<dbReference type="InterPro" id="IPR001766">
    <property type="entry name" value="Fork_head_dom"/>
</dbReference>
<feature type="region of interest" description="Disordered" evidence="3">
    <location>
        <begin position="978"/>
        <end position="1017"/>
    </location>
</feature>
<dbReference type="PROSITE" id="PS00658">
    <property type="entry name" value="FORK_HEAD_2"/>
    <property type="match status" value="1"/>
</dbReference>
<dbReference type="InterPro" id="IPR018122">
    <property type="entry name" value="TF_fork_head_CS_1"/>
</dbReference>
<evidence type="ECO:0000313" key="5">
    <source>
        <dbReference type="EMBL" id="KAK7486678.1"/>
    </source>
</evidence>
<dbReference type="PRINTS" id="PR00053">
    <property type="entry name" value="FORKHEAD"/>
</dbReference>
<feature type="region of interest" description="Disordered" evidence="3">
    <location>
        <begin position="1"/>
        <end position="21"/>
    </location>
</feature>
<comment type="subcellular location">
    <subcellularLocation>
        <location evidence="2">Nucleus</location>
    </subcellularLocation>
</comment>
<dbReference type="SUPFAM" id="SSF46785">
    <property type="entry name" value="Winged helix' DNA-binding domain"/>
    <property type="match status" value="1"/>
</dbReference>
<feature type="region of interest" description="Disordered" evidence="3">
    <location>
        <begin position="660"/>
        <end position="680"/>
    </location>
</feature>
<feature type="compositionally biased region" description="Polar residues" evidence="3">
    <location>
        <begin position="1260"/>
        <end position="1270"/>
    </location>
</feature>
<feature type="region of interest" description="Disordered" evidence="3">
    <location>
        <begin position="244"/>
        <end position="307"/>
    </location>
</feature>
<feature type="compositionally biased region" description="Polar residues" evidence="3">
    <location>
        <begin position="294"/>
        <end position="306"/>
    </location>
</feature>
<feature type="region of interest" description="Disordered" evidence="3">
    <location>
        <begin position="1069"/>
        <end position="1122"/>
    </location>
</feature>
<proteinExistence type="predicted"/>
<reference evidence="5 6" key="1">
    <citation type="journal article" date="2023" name="Sci. Data">
        <title>Genome assembly of the Korean intertidal mud-creeper Batillaria attramentaria.</title>
        <authorList>
            <person name="Patra A.K."/>
            <person name="Ho P.T."/>
            <person name="Jun S."/>
            <person name="Lee S.J."/>
            <person name="Kim Y."/>
            <person name="Won Y.J."/>
        </authorList>
    </citation>
    <scope>NUCLEOTIDE SEQUENCE [LARGE SCALE GENOMIC DNA]</scope>
    <source>
        <strain evidence="5">Wonlab-2016</strain>
    </source>
</reference>
<dbReference type="InterPro" id="IPR042839">
    <property type="entry name" value="FOXM1"/>
</dbReference>
<keyword evidence="6" id="KW-1185">Reference proteome</keyword>
<feature type="region of interest" description="Disordered" evidence="3">
    <location>
        <begin position="1248"/>
        <end position="1270"/>
    </location>
</feature>
<dbReference type="Pfam" id="PF00250">
    <property type="entry name" value="Forkhead"/>
    <property type="match status" value="1"/>
</dbReference>
<feature type="domain" description="Fork-head" evidence="4">
    <location>
        <begin position="434"/>
        <end position="508"/>
    </location>
</feature>
<evidence type="ECO:0000313" key="6">
    <source>
        <dbReference type="Proteomes" id="UP001519460"/>
    </source>
</evidence>
<evidence type="ECO:0000256" key="2">
    <source>
        <dbReference type="PROSITE-ProRule" id="PRU00089"/>
    </source>
</evidence>
<gene>
    <name evidence="5" type="ORF">BaRGS_00022079</name>
</gene>
<comment type="caution">
    <text evidence="5">The sequence shown here is derived from an EMBL/GenBank/DDBJ whole genome shotgun (WGS) entry which is preliminary data.</text>
</comment>
<keyword evidence="2" id="KW-0539">Nucleus</keyword>
<dbReference type="PANTHER" id="PTHR46878:SF1">
    <property type="entry name" value="FORKHEAD BOX PROTEIN M1"/>
    <property type="match status" value="1"/>
</dbReference>
<organism evidence="5 6">
    <name type="scientific">Batillaria attramentaria</name>
    <dbReference type="NCBI Taxonomy" id="370345"/>
    <lineage>
        <taxon>Eukaryota</taxon>
        <taxon>Metazoa</taxon>
        <taxon>Spiralia</taxon>
        <taxon>Lophotrochozoa</taxon>
        <taxon>Mollusca</taxon>
        <taxon>Gastropoda</taxon>
        <taxon>Caenogastropoda</taxon>
        <taxon>Sorbeoconcha</taxon>
        <taxon>Cerithioidea</taxon>
        <taxon>Batillariidae</taxon>
        <taxon>Batillaria</taxon>
    </lineage>
</organism>
<dbReference type="Gene3D" id="1.10.10.10">
    <property type="entry name" value="Winged helix-like DNA-binding domain superfamily/Winged helix DNA-binding domain"/>
    <property type="match status" value="1"/>
</dbReference>
<keyword evidence="1 2" id="KW-0238">DNA-binding</keyword>
<feature type="DNA-binding region" description="Fork-head" evidence="2">
    <location>
        <begin position="434"/>
        <end position="508"/>
    </location>
</feature>
<protein>
    <recommendedName>
        <fullName evidence="4">Fork-head domain-containing protein</fullName>
    </recommendedName>
</protein>
<dbReference type="InterPro" id="IPR030456">
    <property type="entry name" value="TF_fork_head_CS_2"/>
</dbReference>
<dbReference type="GO" id="GO:0003677">
    <property type="term" value="F:DNA binding"/>
    <property type="evidence" value="ECO:0007669"/>
    <property type="project" value="UniProtKB-UniRule"/>
</dbReference>
<dbReference type="Proteomes" id="UP001519460">
    <property type="component" value="Unassembled WGS sequence"/>
</dbReference>